<sequence>MKFRTHYDLEGKHAFLSPSKYSWINYSDDRLAEVYRNQQAIQKGTELHRIAKDLILNEIRLPKTKQTFNMYVNDAIGYGMSPEVILKPLPYSVNAYGTADSISYSEKDHFLRIHDLKTGTSPACMDQLKIYAAFFCLEYGEEIGIKNDPSKIGIELRIYQSDNIIAHLPDPEEIKDIMDRTITGNDIIENLKSMEVDR</sequence>
<reference evidence="1" key="1">
    <citation type="journal article" date="2021" name="Proc. Natl. Acad. Sci. U.S.A.">
        <title>A Catalog of Tens of Thousands of Viruses from Human Metagenomes Reveals Hidden Associations with Chronic Diseases.</title>
        <authorList>
            <person name="Tisza M.J."/>
            <person name="Buck C.B."/>
        </authorList>
    </citation>
    <scope>NUCLEOTIDE SEQUENCE</scope>
    <source>
        <strain evidence="1">CtgBD49</strain>
    </source>
</reference>
<proteinExistence type="predicted"/>
<dbReference type="EMBL" id="BK015703">
    <property type="protein sequence ID" value="DAE20963.1"/>
    <property type="molecule type" value="Genomic_DNA"/>
</dbReference>
<evidence type="ECO:0000313" key="1">
    <source>
        <dbReference type="EMBL" id="DAE20963.1"/>
    </source>
</evidence>
<name>A0A8S5QQ77_9CAUD</name>
<organism evidence="1">
    <name type="scientific">Siphoviridae sp. ctgBD49</name>
    <dbReference type="NCBI Taxonomy" id="2826420"/>
    <lineage>
        <taxon>Viruses</taxon>
        <taxon>Duplodnaviria</taxon>
        <taxon>Heunggongvirae</taxon>
        <taxon>Uroviricota</taxon>
        <taxon>Caudoviricetes</taxon>
    </lineage>
</organism>
<protein>
    <submittedName>
        <fullName evidence="1">Uncharacterized protein</fullName>
    </submittedName>
</protein>
<accession>A0A8S5QQ77</accession>